<organism evidence="1">
    <name type="scientific">Cladocopium goreaui</name>
    <dbReference type="NCBI Taxonomy" id="2562237"/>
    <lineage>
        <taxon>Eukaryota</taxon>
        <taxon>Sar</taxon>
        <taxon>Alveolata</taxon>
        <taxon>Dinophyceae</taxon>
        <taxon>Suessiales</taxon>
        <taxon>Symbiodiniaceae</taxon>
        <taxon>Cladocopium</taxon>
    </lineage>
</organism>
<keyword evidence="3" id="KW-1185">Reference proteome</keyword>
<sequence length="500" mass="57030">MAQHRDLGHILAGFNSIADAKVMLRTFWTRYRKICPGFQLWQQLDQGVKKMEECVPLYLHGDEGVTYKRGGVLILSFQSPLGFGTSKGDKDLSLNLQDLGEAGLPLNFNKSGMYTRMLMVVCPKDMYKEDPRVWNAIFERVVADFSHLEEHGLDLGTDGKIFPIIIGNKGDWSYLVTSGNLERSYRRSPKGAKEEGRDVEGAGICHLCLGGQSFDWENLQMAEKAMAESREHALPVPWFREAAMTRMLIHDSGCNGKSRFYKLDLWHGFHLGIGKSWAAGGLLMIQQFLEGGNMDDRFKQMSAMYVQFCKANKIDKIISKIDKYLCGGGGSAEPLGTWNKAAVTTNLCLFMEWFFTENPDVVTHDDGVYYMAHGTAKINSTFRRLYSGDLWLRRELGLEIAGELLQFIRSYCFEAWFHLQKGQSRFGMYPELHLLHEVHGQMIWEASKSEWIYNPIAETCSMDEDFVGRCAILTRSVSPRLNSLRSLQRYLAQIQMSWRH</sequence>
<gene>
    <name evidence="1" type="ORF">C1SCF055_LOCUS2940</name>
</gene>
<name>A0A9P1BJH0_9DINO</name>
<comment type="caution">
    <text evidence="1">The sequence shown here is derived from an EMBL/GenBank/DDBJ whole genome shotgun (WGS) entry which is preliminary data.</text>
</comment>
<dbReference type="EMBL" id="CAMXCT020000142">
    <property type="protein sequence ID" value="CAL1127923.1"/>
    <property type="molecule type" value="Genomic_DNA"/>
</dbReference>
<reference evidence="2" key="2">
    <citation type="submission" date="2024-04" db="EMBL/GenBank/DDBJ databases">
        <authorList>
            <person name="Chen Y."/>
            <person name="Shah S."/>
            <person name="Dougan E. K."/>
            <person name="Thang M."/>
            <person name="Chan C."/>
        </authorList>
    </citation>
    <scope>NUCLEOTIDE SEQUENCE [LARGE SCALE GENOMIC DNA]</scope>
</reference>
<reference evidence="1" key="1">
    <citation type="submission" date="2022-10" db="EMBL/GenBank/DDBJ databases">
        <authorList>
            <person name="Chen Y."/>
            <person name="Dougan E. K."/>
            <person name="Chan C."/>
            <person name="Rhodes N."/>
            <person name="Thang M."/>
        </authorList>
    </citation>
    <scope>NUCLEOTIDE SEQUENCE</scope>
</reference>
<dbReference type="EMBL" id="CAMXCT010000142">
    <property type="protein sequence ID" value="CAI3974548.1"/>
    <property type="molecule type" value="Genomic_DNA"/>
</dbReference>
<dbReference type="EMBL" id="CAMXCT030000142">
    <property type="protein sequence ID" value="CAL4761860.1"/>
    <property type="molecule type" value="Genomic_DNA"/>
</dbReference>
<evidence type="ECO:0000313" key="2">
    <source>
        <dbReference type="EMBL" id="CAL1127923.1"/>
    </source>
</evidence>
<accession>A0A9P1BJH0</accession>
<evidence type="ECO:0000313" key="3">
    <source>
        <dbReference type="Proteomes" id="UP001152797"/>
    </source>
</evidence>
<proteinExistence type="predicted"/>
<dbReference type="Proteomes" id="UP001152797">
    <property type="component" value="Unassembled WGS sequence"/>
</dbReference>
<protein>
    <submittedName>
        <fullName evidence="1">Uncharacterized protein</fullName>
    </submittedName>
</protein>
<evidence type="ECO:0000313" key="1">
    <source>
        <dbReference type="EMBL" id="CAI3974548.1"/>
    </source>
</evidence>
<dbReference type="AlphaFoldDB" id="A0A9P1BJH0"/>